<proteinExistence type="inferred from homology"/>
<name>A0A7J6AD67_AMEME</name>
<evidence type="ECO:0000256" key="7">
    <source>
        <dbReference type="ARBA" id="ARBA00023242"/>
    </source>
</evidence>
<evidence type="ECO:0000256" key="4">
    <source>
        <dbReference type="ARBA" id="ARBA00022490"/>
    </source>
</evidence>
<dbReference type="GO" id="GO:0005737">
    <property type="term" value="C:cytoplasm"/>
    <property type="evidence" value="ECO:0007669"/>
    <property type="project" value="UniProtKB-SubCell"/>
</dbReference>
<evidence type="ECO:0000259" key="9">
    <source>
        <dbReference type="PROSITE" id="PS51717"/>
    </source>
</evidence>
<feature type="coiled-coil region" evidence="8">
    <location>
        <begin position="397"/>
        <end position="424"/>
    </location>
</feature>
<accession>A0A7J6AD67</accession>
<protein>
    <recommendedName>
        <fullName evidence="9">VLIG-type G domain-containing protein</fullName>
    </recommendedName>
</protein>
<evidence type="ECO:0000256" key="5">
    <source>
        <dbReference type="ARBA" id="ARBA00022741"/>
    </source>
</evidence>
<dbReference type="Proteomes" id="UP000593565">
    <property type="component" value="Unassembled WGS sequence"/>
</dbReference>
<dbReference type="InterPro" id="IPR058641">
    <property type="entry name" value="GVIN1_dom"/>
</dbReference>
<dbReference type="Pfam" id="PF25683">
    <property type="entry name" value="URGCP_GTPase"/>
    <property type="match status" value="1"/>
</dbReference>
<sequence>MDVQMAVFHCSDHFLKQLIVTKLAQCQYALPLLVPNLFTREIEFPLWTFRQIRKSWKTTDSSGNVISKTQAVYEAKTPMVAFFRFGSAPSSKSQLMNSLINEKHHTFFHRHCPGSSKNRLLLDGVVEIAWYCPSGMETDYLSDCVAFCNLHGDAGTYKEQLDILTEISSLNVVLLCHADKITNKEVLQKLLNGAKPLICLLSEDDSSVIRTRNGKYRIGLKDRSQSDVAKNLRMTIKECLSKSSSNFILEDLCKTEVITKDEDDPECRKGKESAERIMSQLEGNEVSKLKAKHLPCQGKLWHDWCEINKELHCLQGNNLEMQKSRKQRKMKIIREEQHKYRLSGLMEQLISSLNCLGGNEKLFFLKWVGILLDKHTSDDLSDLHHKYNEKWTAVLDLKKKHDKSDKMRQEHKELEELSEKLNAATFGLEHIFREMGQIYESFISVQTPKKVSEEENMSSLPNHAAELIKAGHPLELMDGDAAHVPLTWVSAVLDELVKILGDQRVFVLSVLGIQSSGKSTMLNAMFGLQFAVSAGRCTRGAFMQLVRVSEEMKDELKFDYILIVDTEGLRALELAGKSNQHNDNELATFVVGLGNLTLINIFGENPAEMQDILQFVVQAFLRMKKVRLNPSCLFVHQNVSDITAGEKNMEGRRRLQEKLNEIAKLAAKEEHSEAECFSDVIEFNVQEDVNYFPQLWEGSPPMAPPNPCYSRNVHDLKNVIFKKATNSTGLTLSQFKSRISDLWNSLLNENFVFSFKSTQEIAVYRKLENEFGKWTWTLRSAMLDTEEKLHNRIENEKFKNIEDKDLYSSMKNTKEEVDQSMKSYFDEDKDKEILIQWRIRCEKQNHTAL</sequence>
<comment type="similarity">
    <text evidence="3">Belongs to the TRAFAC class dynamin-like GTPase superfamily. Very large inducible GTPase (VLIG) family.</text>
</comment>
<evidence type="ECO:0000256" key="2">
    <source>
        <dbReference type="ARBA" id="ARBA00004496"/>
    </source>
</evidence>
<evidence type="ECO:0000313" key="10">
    <source>
        <dbReference type="EMBL" id="KAF4080895.1"/>
    </source>
</evidence>
<comment type="caution">
    <text evidence="10">The sequence shown here is derived from an EMBL/GenBank/DDBJ whole genome shotgun (WGS) entry which is preliminary data.</text>
</comment>
<evidence type="ECO:0000313" key="11">
    <source>
        <dbReference type="Proteomes" id="UP000593565"/>
    </source>
</evidence>
<evidence type="ECO:0000256" key="3">
    <source>
        <dbReference type="ARBA" id="ARBA00006828"/>
    </source>
</evidence>
<dbReference type="GO" id="GO:0005525">
    <property type="term" value="F:GTP binding"/>
    <property type="evidence" value="ECO:0007669"/>
    <property type="project" value="UniProtKB-KW"/>
</dbReference>
<keyword evidence="5" id="KW-0547">Nucleotide-binding</keyword>
<dbReference type="PROSITE" id="PS51717">
    <property type="entry name" value="G_VLIG"/>
    <property type="match status" value="1"/>
</dbReference>
<keyword evidence="4" id="KW-0963">Cytoplasm</keyword>
<dbReference type="GO" id="GO:0005634">
    <property type="term" value="C:nucleus"/>
    <property type="evidence" value="ECO:0007669"/>
    <property type="project" value="UniProtKB-SubCell"/>
</dbReference>
<dbReference type="InterPro" id="IPR027417">
    <property type="entry name" value="P-loop_NTPase"/>
</dbReference>
<dbReference type="SUPFAM" id="SSF52540">
    <property type="entry name" value="P-loop containing nucleoside triphosphate hydrolases"/>
    <property type="match status" value="1"/>
</dbReference>
<keyword evidence="11" id="KW-1185">Reference proteome</keyword>
<dbReference type="PANTHER" id="PTHR22796">
    <property type="entry name" value="URG4-RELATED"/>
    <property type="match status" value="1"/>
</dbReference>
<dbReference type="Pfam" id="PF25496">
    <property type="entry name" value="URGCP"/>
    <property type="match status" value="1"/>
</dbReference>
<keyword evidence="6" id="KW-0342">GTP-binding</keyword>
<dbReference type="Gene3D" id="3.40.50.300">
    <property type="entry name" value="P-loop containing nucleotide triphosphate hydrolases"/>
    <property type="match status" value="1"/>
</dbReference>
<comment type="subcellular location">
    <subcellularLocation>
        <location evidence="2">Cytoplasm</location>
    </subcellularLocation>
    <subcellularLocation>
        <location evidence="1">Nucleus</location>
    </subcellularLocation>
</comment>
<feature type="domain" description="VLIG-type G" evidence="9">
    <location>
        <begin position="502"/>
        <end position="743"/>
    </location>
</feature>
<evidence type="ECO:0000256" key="6">
    <source>
        <dbReference type="ARBA" id="ARBA00023134"/>
    </source>
</evidence>
<dbReference type="AlphaFoldDB" id="A0A7J6AD67"/>
<reference evidence="10 11" key="1">
    <citation type="submission" date="2020-02" db="EMBL/GenBank/DDBJ databases">
        <title>A chromosome-scale genome assembly of the black bullhead catfish (Ameiurus melas).</title>
        <authorList>
            <person name="Wen M."/>
            <person name="Zham M."/>
            <person name="Cabau C."/>
            <person name="Klopp C."/>
            <person name="Donnadieu C."/>
            <person name="Roques C."/>
            <person name="Bouchez O."/>
            <person name="Lampietro C."/>
            <person name="Jouanno E."/>
            <person name="Herpin A."/>
            <person name="Louis A."/>
            <person name="Berthelot C."/>
            <person name="Parey E."/>
            <person name="Roest-Crollius H."/>
            <person name="Braasch I."/>
            <person name="Postlethwait J."/>
            <person name="Robinson-Rechavi M."/>
            <person name="Echchiki A."/>
            <person name="Begum T."/>
            <person name="Montfort J."/>
            <person name="Schartl M."/>
            <person name="Bobe J."/>
            <person name="Guiguen Y."/>
        </authorList>
    </citation>
    <scope>NUCLEOTIDE SEQUENCE [LARGE SCALE GENOMIC DNA]</scope>
    <source>
        <strain evidence="10">M_S1</strain>
        <tissue evidence="10">Blood</tissue>
    </source>
</reference>
<gene>
    <name evidence="10" type="ORF">AMELA_G00176660</name>
</gene>
<evidence type="ECO:0000256" key="1">
    <source>
        <dbReference type="ARBA" id="ARBA00004123"/>
    </source>
</evidence>
<dbReference type="EMBL" id="JAAGNN010000014">
    <property type="protein sequence ID" value="KAF4080895.1"/>
    <property type="molecule type" value="Genomic_DNA"/>
</dbReference>
<dbReference type="InterPro" id="IPR030383">
    <property type="entry name" value="G_VLIG_dom"/>
</dbReference>
<dbReference type="PANTHER" id="PTHR22796:SF6">
    <property type="entry name" value="INTERFERON-INDUCED VERY LARGE GTPASE 1-RELATED"/>
    <property type="match status" value="1"/>
</dbReference>
<dbReference type="Pfam" id="PF25974">
    <property type="entry name" value="URGCP_9th"/>
    <property type="match status" value="1"/>
</dbReference>
<evidence type="ECO:0000256" key="8">
    <source>
        <dbReference type="SAM" id="Coils"/>
    </source>
</evidence>
<dbReference type="InterPro" id="IPR057365">
    <property type="entry name" value="URGCP"/>
</dbReference>
<keyword evidence="8" id="KW-0175">Coiled coil</keyword>
<keyword evidence="7" id="KW-0539">Nucleus</keyword>
<organism evidence="10 11">
    <name type="scientific">Ameiurus melas</name>
    <name type="common">Black bullhead</name>
    <name type="synonym">Silurus melas</name>
    <dbReference type="NCBI Taxonomy" id="219545"/>
    <lineage>
        <taxon>Eukaryota</taxon>
        <taxon>Metazoa</taxon>
        <taxon>Chordata</taxon>
        <taxon>Craniata</taxon>
        <taxon>Vertebrata</taxon>
        <taxon>Euteleostomi</taxon>
        <taxon>Actinopterygii</taxon>
        <taxon>Neopterygii</taxon>
        <taxon>Teleostei</taxon>
        <taxon>Ostariophysi</taxon>
        <taxon>Siluriformes</taxon>
        <taxon>Ictaluridae</taxon>
        <taxon>Ameiurus</taxon>
    </lineage>
</organism>